<dbReference type="Pfam" id="PF00560">
    <property type="entry name" value="LRR_1"/>
    <property type="match status" value="3"/>
</dbReference>
<dbReference type="PROSITE" id="PS51450">
    <property type="entry name" value="LRR"/>
    <property type="match status" value="1"/>
</dbReference>
<keyword evidence="6" id="KW-0472">Membrane</keyword>
<feature type="compositionally biased region" description="Pro residues" evidence="7">
    <location>
        <begin position="330"/>
        <end position="352"/>
    </location>
</feature>
<dbReference type="SUPFAM" id="SSF50630">
    <property type="entry name" value="Acid proteases"/>
    <property type="match status" value="1"/>
</dbReference>
<keyword evidence="9" id="KW-1185">Reference proteome</keyword>
<dbReference type="OrthoDB" id="696591at2759"/>
<dbReference type="EMBL" id="CAJGYO010000013">
    <property type="protein sequence ID" value="CAD6265724.1"/>
    <property type="molecule type" value="Genomic_DNA"/>
</dbReference>
<evidence type="ECO:0000256" key="1">
    <source>
        <dbReference type="ARBA" id="ARBA00004236"/>
    </source>
</evidence>
<accession>A0A811R6T3</accession>
<dbReference type="FunFam" id="3.80.10.10:FF:000299">
    <property type="entry name" value="Piriformospora indica-insensitive protein 2"/>
    <property type="match status" value="1"/>
</dbReference>
<dbReference type="AlphaFoldDB" id="A0A811R6T3"/>
<dbReference type="Gene3D" id="3.80.10.10">
    <property type="entry name" value="Ribonuclease Inhibitor"/>
    <property type="match status" value="1"/>
</dbReference>
<evidence type="ECO:0000256" key="4">
    <source>
        <dbReference type="ARBA" id="ARBA00022729"/>
    </source>
</evidence>
<dbReference type="CDD" id="cd00303">
    <property type="entry name" value="retropepsin_like"/>
    <property type="match status" value="1"/>
</dbReference>
<keyword evidence="4" id="KW-0732">Signal</keyword>
<dbReference type="InterPro" id="IPR032675">
    <property type="entry name" value="LRR_dom_sf"/>
</dbReference>
<dbReference type="PANTHER" id="PTHR48065:SF66">
    <property type="entry name" value="OS10G0469600 PROTEIN"/>
    <property type="match status" value="1"/>
</dbReference>
<protein>
    <submittedName>
        <fullName evidence="8">Uncharacterized protein</fullName>
    </submittedName>
</protein>
<sequence length="651" mass="70048">MAAITALFPTSAGSGRQVFGIDLSSNSLSGDIPSELTKLEGLRFLNMSRNRFSGGIPEDIGDFKSLESLDLSWNELSGSIPPSISQLMSLDSLNLSNNHLSVQFGDSVIPIPESQFVACAADLDPAFLSTHEHYTRLQRTRGVMGPDKKALLAELDKRFATQEKRFDGLERKLDSTTASSSTRLDALESAAKVFDEWRPGVDGVIDDLRIEVNKLATLKLEVGKISKYMERSMVDGPSVTPGVFATAPATKSASAPMSPCASIHDAKPVITPNFKSAGFGGFQAAPCPSAGSAAPRPNRHRVEIVNREGAFGVVTTLIPPPGKGTFPCHPLSPHPLPSPPPRPPPPRPPQPHPGGYYESSYQGVLGAALPASFPSLISLGLRGIILSCGSSKPFTTLNSIVLSPWFGCRLPLCTFMEEALGLNKRPTRRFDTSPAYKPAWPSAMALPPPPPKLADGESKRLPNALHTSVEDKFKALRASRRAQDLCIRCGAKWSREHKCSEMVQLHLVQELMDIFPKSDAAECSDDSSPETQIMMHLSVAAAVGSASPKTFSLSGDIQGHPLSILVDSSSSHTFLNSALAQSLSGIKELQSPVQVQVANGAILQCTSFLPGARWFVQGCSFSTDLKLLRLSSYDMILGLDWLARFSLMQVH</sequence>
<feature type="region of interest" description="Disordered" evidence="7">
    <location>
        <begin position="324"/>
        <end position="357"/>
    </location>
</feature>
<evidence type="ECO:0000256" key="3">
    <source>
        <dbReference type="ARBA" id="ARBA00022614"/>
    </source>
</evidence>
<keyword evidence="2" id="KW-1003">Cell membrane</keyword>
<reference evidence="8" key="1">
    <citation type="submission" date="2020-10" db="EMBL/GenBank/DDBJ databases">
        <authorList>
            <person name="Han B."/>
            <person name="Lu T."/>
            <person name="Zhao Q."/>
            <person name="Huang X."/>
            <person name="Zhao Y."/>
        </authorList>
    </citation>
    <scope>NUCLEOTIDE SEQUENCE</scope>
</reference>
<dbReference type="SUPFAM" id="SSF52058">
    <property type="entry name" value="L domain-like"/>
    <property type="match status" value="1"/>
</dbReference>
<dbReference type="Pfam" id="PF08284">
    <property type="entry name" value="RVP_2"/>
    <property type="match status" value="1"/>
</dbReference>
<dbReference type="Gene3D" id="2.40.70.10">
    <property type="entry name" value="Acid Proteases"/>
    <property type="match status" value="1"/>
</dbReference>
<keyword evidence="3" id="KW-0433">Leucine-rich repeat</keyword>
<evidence type="ECO:0000313" key="9">
    <source>
        <dbReference type="Proteomes" id="UP000604825"/>
    </source>
</evidence>
<dbReference type="PRINTS" id="PR00019">
    <property type="entry name" value="LEURICHRPT"/>
</dbReference>
<evidence type="ECO:0000256" key="7">
    <source>
        <dbReference type="SAM" id="MobiDB-lite"/>
    </source>
</evidence>
<dbReference type="GO" id="GO:0005886">
    <property type="term" value="C:plasma membrane"/>
    <property type="evidence" value="ECO:0007669"/>
    <property type="project" value="UniProtKB-SubCell"/>
</dbReference>
<dbReference type="InterPro" id="IPR001611">
    <property type="entry name" value="Leu-rich_rpt"/>
</dbReference>
<evidence type="ECO:0000256" key="2">
    <source>
        <dbReference type="ARBA" id="ARBA00022475"/>
    </source>
</evidence>
<evidence type="ECO:0000313" key="8">
    <source>
        <dbReference type="EMBL" id="CAD6265724.1"/>
    </source>
</evidence>
<comment type="caution">
    <text evidence="8">The sequence shown here is derived from an EMBL/GenBank/DDBJ whole genome shotgun (WGS) entry which is preliminary data.</text>
</comment>
<gene>
    <name evidence="8" type="ORF">NCGR_LOCUS49029</name>
</gene>
<proteinExistence type="predicted"/>
<evidence type="ECO:0000256" key="6">
    <source>
        <dbReference type="ARBA" id="ARBA00023136"/>
    </source>
</evidence>
<evidence type="ECO:0000256" key="5">
    <source>
        <dbReference type="ARBA" id="ARBA00022737"/>
    </source>
</evidence>
<dbReference type="InterPro" id="IPR021109">
    <property type="entry name" value="Peptidase_aspartic_dom_sf"/>
</dbReference>
<organism evidence="8 9">
    <name type="scientific">Miscanthus lutarioriparius</name>
    <dbReference type="NCBI Taxonomy" id="422564"/>
    <lineage>
        <taxon>Eukaryota</taxon>
        <taxon>Viridiplantae</taxon>
        <taxon>Streptophyta</taxon>
        <taxon>Embryophyta</taxon>
        <taxon>Tracheophyta</taxon>
        <taxon>Spermatophyta</taxon>
        <taxon>Magnoliopsida</taxon>
        <taxon>Liliopsida</taxon>
        <taxon>Poales</taxon>
        <taxon>Poaceae</taxon>
        <taxon>PACMAD clade</taxon>
        <taxon>Panicoideae</taxon>
        <taxon>Andropogonodae</taxon>
        <taxon>Andropogoneae</taxon>
        <taxon>Saccharinae</taxon>
        <taxon>Miscanthus</taxon>
    </lineage>
</organism>
<dbReference type="PANTHER" id="PTHR48065">
    <property type="entry name" value="OS10G0469600 PROTEIN"/>
    <property type="match status" value="1"/>
</dbReference>
<name>A0A811R6T3_9POAL</name>
<dbReference type="Proteomes" id="UP000604825">
    <property type="component" value="Unassembled WGS sequence"/>
</dbReference>
<comment type="subcellular location">
    <subcellularLocation>
        <location evidence="1">Cell membrane</location>
    </subcellularLocation>
</comment>
<keyword evidence="5" id="KW-0677">Repeat</keyword>